<dbReference type="RefSeq" id="XP_046062534.1">
    <property type="nucleotide sequence ID" value="XM_046202682.1"/>
</dbReference>
<comment type="similarity">
    <text evidence="1">Belongs to the peptidase S33 family.</text>
</comment>
<dbReference type="AlphaFoldDB" id="A0A9P8T7F4"/>
<name>A0A9P8T7F4_9ASCO</name>
<protein>
    <recommendedName>
        <fullName evidence="3">AB hydrolase-1 domain-containing protein</fullName>
    </recommendedName>
</protein>
<evidence type="ECO:0000313" key="5">
    <source>
        <dbReference type="Proteomes" id="UP000769157"/>
    </source>
</evidence>
<proteinExistence type="inferred from homology"/>
<reference evidence="4" key="1">
    <citation type="journal article" date="2021" name="Open Biol.">
        <title>Shared evolutionary footprints suggest mitochondrial oxidative damage underlies multiple complex I losses in fungi.</title>
        <authorList>
            <person name="Schikora-Tamarit M.A."/>
            <person name="Marcet-Houben M."/>
            <person name="Nosek J."/>
            <person name="Gabaldon T."/>
        </authorList>
    </citation>
    <scope>NUCLEOTIDE SEQUENCE</scope>
    <source>
        <strain evidence="4">CBS6075</strain>
    </source>
</reference>
<dbReference type="PANTHER" id="PTHR43248:SF2">
    <property type="entry name" value="PROLYL AMINOPEPTIDASE"/>
    <property type="match status" value="1"/>
</dbReference>
<dbReference type="Pfam" id="PF00561">
    <property type="entry name" value="Abhydrolase_1"/>
    <property type="match status" value="1"/>
</dbReference>
<dbReference type="GO" id="GO:0006508">
    <property type="term" value="P:proteolysis"/>
    <property type="evidence" value="ECO:0007669"/>
    <property type="project" value="InterPro"/>
</dbReference>
<dbReference type="PANTHER" id="PTHR43248">
    <property type="entry name" value="2-SUCCINYL-6-HYDROXY-2,4-CYCLOHEXADIENE-1-CARBOXYLATE SYNTHASE"/>
    <property type="match status" value="1"/>
</dbReference>
<sequence>MSFEAVDTYVVDGIKVSILKFQLPLDYSNPETSIDICVKLVNNRHSDQISFCYQTDLLDNIDKVFLYLEGGPGYESAFPVVGTVPTYLSALLDKGYTVILLDQRGTGLSSPLQLSKLTSFDSPEEQLEFLNLFRADSIVNDCEQIRRILLGEQKWSLLGQSYGGFCSTCYCSRFPDSIKKVFITGGLPPLTGTVEQVATNNLTATKRKTLEYYAEFPNDEHRIARILDYLATSCPTLPNGGTLSRNRFQHLGTYFGASGGFTFVHKLVTTMTLELDSTGQLSYKTLELLQNCSGFETNLLHFLYQENIYMNGPGKSTNWTVERVKKQLYGDKFFFTSEHHYSELCNDYHRLQSLKPLLDLLHSTTDWRQIWNIETLKTFTPAKLPIYCMVFYDDQYVSTELSLANETIFPFKRVITSEFLHDGVKSNGHEVLDKLFQLSLGNYIR</sequence>
<keyword evidence="2" id="KW-0378">Hydrolase</keyword>
<dbReference type="GO" id="GO:0008233">
    <property type="term" value="F:peptidase activity"/>
    <property type="evidence" value="ECO:0007669"/>
    <property type="project" value="InterPro"/>
</dbReference>
<dbReference type="InterPro" id="IPR051601">
    <property type="entry name" value="Serine_prot/Carboxylest_S33"/>
</dbReference>
<gene>
    <name evidence="4" type="ORF">OGAPHI_001874</name>
</gene>
<evidence type="ECO:0000256" key="2">
    <source>
        <dbReference type="ARBA" id="ARBA00022801"/>
    </source>
</evidence>
<dbReference type="Proteomes" id="UP000769157">
    <property type="component" value="Unassembled WGS sequence"/>
</dbReference>
<organism evidence="4 5">
    <name type="scientific">Ogataea philodendri</name>
    <dbReference type="NCBI Taxonomy" id="1378263"/>
    <lineage>
        <taxon>Eukaryota</taxon>
        <taxon>Fungi</taxon>
        <taxon>Dikarya</taxon>
        <taxon>Ascomycota</taxon>
        <taxon>Saccharomycotina</taxon>
        <taxon>Pichiomycetes</taxon>
        <taxon>Pichiales</taxon>
        <taxon>Pichiaceae</taxon>
        <taxon>Ogataea</taxon>
    </lineage>
</organism>
<evidence type="ECO:0000313" key="4">
    <source>
        <dbReference type="EMBL" id="KAH3668120.1"/>
    </source>
</evidence>
<dbReference type="OrthoDB" id="1898734at2759"/>
<dbReference type="InterPro" id="IPR029058">
    <property type="entry name" value="AB_hydrolase_fold"/>
</dbReference>
<dbReference type="GeneID" id="70233841"/>
<reference evidence="4" key="2">
    <citation type="submission" date="2021-01" db="EMBL/GenBank/DDBJ databases">
        <authorList>
            <person name="Schikora-Tamarit M.A."/>
        </authorList>
    </citation>
    <scope>NUCLEOTIDE SEQUENCE</scope>
    <source>
        <strain evidence="4">CBS6075</strain>
    </source>
</reference>
<dbReference type="InterPro" id="IPR000073">
    <property type="entry name" value="AB_hydrolase_1"/>
</dbReference>
<dbReference type="Gene3D" id="3.40.50.1820">
    <property type="entry name" value="alpha/beta hydrolase"/>
    <property type="match status" value="1"/>
</dbReference>
<keyword evidence="5" id="KW-1185">Reference proteome</keyword>
<accession>A0A9P8T7F4</accession>
<dbReference type="PRINTS" id="PR00793">
    <property type="entry name" value="PROAMNOPTASE"/>
</dbReference>
<evidence type="ECO:0000259" key="3">
    <source>
        <dbReference type="Pfam" id="PF00561"/>
    </source>
</evidence>
<comment type="caution">
    <text evidence="4">The sequence shown here is derived from an EMBL/GenBank/DDBJ whole genome shotgun (WGS) entry which is preliminary data.</text>
</comment>
<feature type="domain" description="AB hydrolase-1" evidence="3">
    <location>
        <begin position="64"/>
        <end position="198"/>
    </location>
</feature>
<dbReference type="EMBL" id="JAEUBE010000158">
    <property type="protein sequence ID" value="KAH3668120.1"/>
    <property type="molecule type" value="Genomic_DNA"/>
</dbReference>
<dbReference type="SUPFAM" id="SSF53474">
    <property type="entry name" value="alpha/beta-Hydrolases"/>
    <property type="match status" value="1"/>
</dbReference>
<dbReference type="InterPro" id="IPR002410">
    <property type="entry name" value="Peptidase_S33"/>
</dbReference>
<evidence type="ECO:0000256" key="1">
    <source>
        <dbReference type="ARBA" id="ARBA00010088"/>
    </source>
</evidence>